<evidence type="ECO:0000313" key="4">
    <source>
        <dbReference type="Proteomes" id="UP000005240"/>
    </source>
</evidence>
<sequence>MRVVYDTDSPVCPIGAPSRDNTRHRNLKPPRPAAPKVAAPQVSSRPTRRQGIVFNVQELPQELKDLQGKPTTGPA</sequence>
<dbReference type="AlphaFoldDB" id="A0A0C4ESZ2"/>
<reference evidence="3 4" key="3">
    <citation type="journal article" date="2017" name="G3 (Bethesda)">
        <title>Comparative analysis highlights variable genome content of wheat rusts and divergence of the mating loci.</title>
        <authorList>
            <person name="Cuomo C.A."/>
            <person name="Bakkeren G."/>
            <person name="Khalil H.B."/>
            <person name="Panwar V."/>
            <person name="Joly D."/>
            <person name="Linning R."/>
            <person name="Sakthikumar S."/>
            <person name="Song X."/>
            <person name="Adiconis X."/>
            <person name="Fan L."/>
            <person name="Goldberg J.M."/>
            <person name="Levin J.Z."/>
            <person name="Young S."/>
            <person name="Zeng Q."/>
            <person name="Anikster Y."/>
            <person name="Bruce M."/>
            <person name="Wang M."/>
            <person name="Yin C."/>
            <person name="McCallum B."/>
            <person name="Szabo L.J."/>
            <person name="Hulbert S."/>
            <person name="Chen X."/>
            <person name="Fellers J.P."/>
        </authorList>
    </citation>
    <scope>NUCLEOTIDE SEQUENCE</scope>
    <source>
        <strain evidence="3">isolate 1-1 / race 1 (BBBD)</strain>
        <strain evidence="4">Isolate 1-1 / race 1 (BBBD)</strain>
    </source>
</reference>
<keyword evidence="4" id="KW-1185">Reference proteome</keyword>
<dbReference type="OMA" id="HRNLKPP"/>
<dbReference type="EMBL" id="ADAS02000066">
    <property type="protein sequence ID" value="OAV92314.1"/>
    <property type="molecule type" value="Genomic_DNA"/>
</dbReference>
<feature type="region of interest" description="Disordered" evidence="1">
    <location>
        <begin position="1"/>
        <end position="48"/>
    </location>
</feature>
<reference evidence="2" key="1">
    <citation type="submission" date="2009-11" db="EMBL/GenBank/DDBJ databases">
        <authorList>
            <consortium name="The Broad Institute Genome Sequencing Platform"/>
            <person name="Ward D."/>
            <person name="Feldgarden M."/>
            <person name="Earl A."/>
            <person name="Young S.K."/>
            <person name="Zeng Q."/>
            <person name="Koehrsen M."/>
            <person name="Alvarado L."/>
            <person name="Berlin A."/>
            <person name="Bochicchio J."/>
            <person name="Borenstein D."/>
            <person name="Chapman S.B."/>
            <person name="Chen Z."/>
            <person name="Engels R."/>
            <person name="Freedman E."/>
            <person name="Gellesch M."/>
            <person name="Goldberg J."/>
            <person name="Griggs A."/>
            <person name="Gujja S."/>
            <person name="Heilman E."/>
            <person name="Heiman D."/>
            <person name="Hepburn T."/>
            <person name="Howarth C."/>
            <person name="Jen D."/>
            <person name="Larson L."/>
            <person name="Lewis B."/>
            <person name="Mehta T."/>
            <person name="Park D."/>
            <person name="Pearson M."/>
            <person name="Roberts A."/>
            <person name="Saif S."/>
            <person name="Shea T."/>
            <person name="Shenoy N."/>
            <person name="Sisk P."/>
            <person name="Stolte C."/>
            <person name="Sykes S."/>
            <person name="Thomson T."/>
            <person name="Walk T."/>
            <person name="White J."/>
            <person name="Yandava C."/>
            <person name="Izard J."/>
            <person name="Baranova O.V."/>
            <person name="Blanton J.M."/>
            <person name="Tanner A.C."/>
            <person name="Dewhirst F.E."/>
            <person name="Haas B."/>
            <person name="Nusbaum C."/>
            <person name="Birren B."/>
        </authorList>
    </citation>
    <scope>NUCLEOTIDE SEQUENCE [LARGE SCALE GENOMIC DNA]</scope>
    <source>
        <strain evidence="2">1-1 BBBD Race 1</strain>
    </source>
</reference>
<organism evidence="2">
    <name type="scientific">Puccinia triticina (isolate 1-1 / race 1 (BBBD))</name>
    <name type="common">Brown leaf rust fungus</name>
    <dbReference type="NCBI Taxonomy" id="630390"/>
    <lineage>
        <taxon>Eukaryota</taxon>
        <taxon>Fungi</taxon>
        <taxon>Dikarya</taxon>
        <taxon>Basidiomycota</taxon>
        <taxon>Pucciniomycotina</taxon>
        <taxon>Pucciniomycetes</taxon>
        <taxon>Pucciniales</taxon>
        <taxon>Pucciniaceae</taxon>
        <taxon>Puccinia</taxon>
    </lineage>
</organism>
<dbReference type="OrthoDB" id="2495773at2759"/>
<protein>
    <submittedName>
        <fullName evidence="2 3">Uncharacterized protein</fullName>
    </submittedName>
</protein>
<evidence type="ECO:0000256" key="1">
    <source>
        <dbReference type="SAM" id="MobiDB-lite"/>
    </source>
</evidence>
<dbReference type="EnsemblFungi" id="PTTG_03921-t43_1">
    <property type="protein sequence ID" value="PTTG_03921-t43_1-p1"/>
    <property type="gene ID" value="PTTG_03921"/>
</dbReference>
<proteinExistence type="predicted"/>
<evidence type="ECO:0000313" key="3">
    <source>
        <dbReference type="EnsemblFungi" id="PTTG_03921-t43_1-p1"/>
    </source>
</evidence>
<reference evidence="3" key="4">
    <citation type="submission" date="2025-05" db="UniProtKB">
        <authorList>
            <consortium name="EnsemblFungi"/>
        </authorList>
    </citation>
    <scope>IDENTIFICATION</scope>
    <source>
        <strain evidence="3">isolate 1-1 / race 1 (BBBD)</strain>
    </source>
</reference>
<name>A0A0C4ESZ2_PUCT1</name>
<dbReference type="VEuPathDB" id="FungiDB:PTTG_03921"/>
<gene>
    <name evidence="2" type="ORF">PTTG_03921</name>
</gene>
<reference evidence="2" key="2">
    <citation type="submission" date="2016-05" db="EMBL/GenBank/DDBJ databases">
        <title>Comparative analysis highlights variable genome content of wheat rusts and divergence of the mating loci.</title>
        <authorList>
            <person name="Cuomo C.A."/>
            <person name="Bakkeren G."/>
            <person name="Szabo L."/>
            <person name="Khalil H."/>
            <person name="Joly D."/>
            <person name="Goldberg J."/>
            <person name="Young S."/>
            <person name="Zeng Q."/>
            <person name="Fellers J."/>
        </authorList>
    </citation>
    <scope>NUCLEOTIDE SEQUENCE [LARGE SCALE GENOMIC DNA]</scope>
    <source>
        <strain evidence="2">1-1 BBBD Race 1</strain>
    </source>
</reference>
<dbReference type="Proteomes" id="UP000005240">
    <property type="component" value="Unassembled WGS sequence"/>
</dbReference>
<evidence type="ECO:0000313" key="2">
    <source>
        <dbReference type="EMBL" id="OAV92314.1"/>
    </source>
</evidence>
<accession>A0A0C4ESZ2</accession>